<evidence type="ECO:0000256" key="1">
    <source>
        <dbReference type="ARBA" id="ARBA00009477"/>
    </source>
</evidence>
<dbReference type="AlphaFoldDB" id="A0A2K9NBX7"/>
<evidence type="ECO:0000259" key="4">
    <source>
        <dbReference type="Pfam" id="PF25954"/>
    </source>
</evidence>
<evidence type="ECO:0000313" key="6">
    <source>
        <dbReference type="EMBL" id="AUN30640.1"/>
    </source>
</evidence>
<comment type="similarity">
    <text evidence="1">Belongs to the membrane fusion protein (MFP) (TC 8.A.1) family.</text>
</comment>
<keyword evidence="2" id="KW-0812">Transmembrane</keyword>
<dbReference type="Pfam" id="PF25989">
    <property type="entry name" value="YknX_C"/>
    <property type="match status" value="1"/>
</dbReference>
<name>A0A2K9NBX7_9PROT</name>
<keyword evidence="7" id="KW-1185">Reference proteome</keyword>
<dbReference type="InterPro" id="IPR058625">
    <property type="entry name" value="MdtA-like_BSH"/>
</dbReference>
<dbReference type="Gene3D" id="1.10.287.470">
    <property type="entry name" value="Helix hairpin bin"/>
    <property type="match status" value="1"/>
</dbReference>
<dbReference type="GO" id="GO:0015562">
    <property type="term" value="F:efflux transmembrane transporter activity"/>
    <property type="evidence" value="ECO:0007669"/>
    <property type="project" value="TreeGrafter"/>
</dbReference>
<feature type="transmembrane region" description="Helical" evidence="2">
    <location>
        <begin position="23"/>
        <end position="43"/>
    </location>
</feature>
<evidence type="ECO:0000259" key="3">
    <source>
        <dbReference type="Pfam" id="PF25917"/>
    </source>
</evidence>
<evidence type="ECO:0000256" key="2">
    <source>
        <dbReference type="SAM" id="Phobius"/>
    </source>
</evidence>
<dbReference type="Gene3D" id="2.40.50.100">
    <property type="match status" value="1"/>
</dbReference>
<sequence>MTWTGSAAPFAAAPTRSDRKMRLPIQIATAVAIVAIGGGVWYMTGRDGAKPAAQQQAGARPVNVVATHVTRGDIAVTFDAVGTLRANEAVTVTAKTAGLVKSINFTEGQLVQAGAVLIELDDREVRANLAVAEAGRRNAAQLLDRARALLVKQNVAQARVDELALQLAGNDAEVRAVQARLADLTIRAPFTGYTGLRQVSPGALVRPADPVTTLDDTRTVKLEFTVPESSLRYLRDGMEIAAQTTLYPDQSFLGKVSAIDTRIDPVTRTVAAVAKIDNEDGRLRPGLFMTVRLTLDNRVNVVLVPEESLVPVGDRQFVFLVASGRVERRPVTIGARSRGVVEVADGLTGGELVITRGVQKVRDGVPVQAEIVSAPAATGTQSAARPAP</sequence>
<feature type="domain" description="YknX-like C-terminal permuted SH3-like" evidence="5">
    <location>
        <begin position="302"/>
        <end position="368"/>
    </location>
</feature>
<dbReference type="FunFam" id="2.40.30.170:FF:000010">
    <property type="entry name" value="Efflux RND transporter periplasmic adaptor subunit"/>
    <property type="match status" value="1"/>
</dbReference>
<evidence type="ECO:0000313" key="7">
    <source>
        <dbReference type="Proteomes" id="UP000234752"/>
    </source>
</evidence>
<proteinExistence type="inferred from homology"/>
<dbReference type="SUPFAM" id="SSF111369">
    <property type="entry name" value="HlyD-like secretion proteins"/>
    <property type="match status" value="1"/>
</dbReference>
<feature type="domain" description="Multidrug resistance protein MdtA-like barrel-sandwich hybrid" evidence="3">
    <location>
        <begin position="89"/>
        <end position="210"/>
    </location>
</feature>
<dbReference type="GO" id="GO:1990281">
    <property type="term" value="C:efflux pump complex"/>
    <property type="evidence" value="ECO:0007669"/>
    <property type="project" value="TreeGrafter"/>
</dbReference>
<dbReference type="PANTHER" id="PTHR30469:SF16">
    <property type="entry name" value="HAE1 FAMILY EFFLUX PUMP MFP COMPONENT"/>
    <property type="match status" value="1"/>
</dbReference>
<dbReference type="Pfam" id="PF25954">
    <property type="entry name" value="Beta-barrel_RND_2"/>
    <property type="match status" value="1"/>
</dbReference>
<organism evidence="6 7">
    <name type="scientific">Niveispirillum cyanobacteriorum</name>
    <dbReference type="NCBI Taxonomy" id="1612173"/>
    <lineage>
        <taxon>Bacteria</taxon>
        <taxon>Pseudomonadati</taxon>
        <taxon>Pseudomonadota</taxon>
        <taxon>Alphaproteobacteria</taxon>
        <taxon>Rhodospirillales</taxon>
        <taxon>Azospirillaceae</taxon>
        <taxon>Niveispirillum</taxon>
    </lineage>
</organism>
<keyword evidence="2" id="KW-1133">Transmembrane helix</keyword>
<dbReference type="Gene3D" id="2.40.420.20">
    <property type="match status" value="1"/>
</dbReference>
<reference evidence="6 7" key="1">
    <citation type="submission" date="2017-12" db="EMBL/GenBank/DDBJ databases">
        <title>Genomes of bacteria within cyanobacterial aggregates.</title>
        <authorList>
            <person name="Cai H."/>
        </authorList>
    </citation>
    <scope>NUCLEOTIDE SEQUENCE [LARGE SCALE GENOMIC DNA]</scope>
    <source>
        <strain evidence="6 7">TH16</strain>
    </source>
</reference>
<dbReference type="InterPro" id="IPR006143">
    <property type="entry name" value="RND_pump_MFP"/>
</dbReference>
<keyword evidence="2" id="KW-0472">Membrane</keyword>
<dbReference type="InterPro" id="IPR058637">
    <property type="entry name" value="YknX-like_C"/>
</dbReference>
<feature type="domain" description="CusB-like beta-barrel" evidence="4">
    <location>
        <begin position="222"/>
        <end position="294"/>
    </location>
</feature>
<dbReference type="NCBIfam" id="TIGR01730">
    <property type="entry name" value="RND_mfp"/>
    <property type="match status" value="1"/>
</dbReference>
<protein>
    <submittedName>
        <fullName evidence="6">Efflux RND transporter periplasmic adaptor subunit</fullName>
    </submittedName>
</protein>
<gene>
    <name evidence="6" type="ORF">C0V82_10610</name>
</gene>
<dbReference type="Gene3D" id="2.40.30.170">
    <property type="match status" value="1"/>
</dbReference>
<dbReference type="Proteomes" id="UP000234752">
    <property type="component" value="Chromosome eg_1"/>
</dbReference>
<dbReference type="EMBL" id="CP025611">
    <property type="protein sequence ID" value="AUN30640.1"/>
    <property type="molecule type" value="Genomic_DNA"/>
</dbReference>
<dbReference type="Pfam" id="PF25917">
    <property type="entry name" value="BSH_RND"/>
    <property type="match status" value="1"/>
</dbReference>
<dbReference type="InterPro" id="IPR058792">
    <property type="entry name" value="Beta-barrel_RND_2"/>
</dbReference>
<dbReference type="PANTHER" id="PTHR30469">
    <property type="entry name" value="MULTIDRUG RESISTANCE PROTEIN MDTA"/>
    <property type="match status" value="1"/>
</dbReference>
<dbReference type="KEGG" id="ncb:C0V82_10610"/>
<accession>A0A2K9NBX7</accession>
<evidence type="ECO:0000259" key="5">
    <source>
        <dbReference type="Pfam" id="PF25989"/>
    </source>
</evidence>